<dbReference type="PROSITE" id="PS01124">
    <property type="entry name" value="HTH_ARAC_FAMILY_2"/>
    <property type="match status" value="1"/>
</dbReference>
<comment type="caution">
    <text evidence="7">The sequence shown here is derived from an EMBL/GenBank/DDBJ whole genome shotgun (WGS) entry which is preliminary data.</text>
</comment>
<reference evidence="7 8" key="1">
    <citation type="submission" date="2021-03" db="EMBL/GenBank/DDBJ databases">
        <title>Whole genome sequence of Metabacillus bambusae BG109.</title>
        <authorList>
            <person name="Jeong J.W."/>
        </authorList>
    </citation>
    <scope>NUCLEOTIDE SEQUENCE [LARGE SCALE GENOMIC DNA]</scope>
    <source>
        <strain evidence="7 8">BG109</strain>
    </source>
</reference>
<evidence type="ECO:0000256" key="1">
    <source>
        <dbReference type="ARBA" id="ARBA00023015"/>
    </source>
</evidence>
<keyword evidence="8" id="KW-1185">Reference proteome</keyword>
<evidence type="ECO:0000259" key="5">
    <source>
        <dbReference type="PROSITE" id="PS01124"/>
    </source>
</evidence>
<proteinExistence type="predicted"/>
<dbReference type="Gene3D" id="1.10.10.60">
    <property type="entry name" value="Homeodomain-like"/>
    <property type="match status" value="2"/>
</dbReference>
<dbReference type="SMART" id="SM00342">
    <property type="entry name" value="HTH_ARAC"/>
    <property type="match status" value="1"/>
</dbReference>
<keyword evidence="2" id="KW-0238">DNA-binding</keyword>
<dbReference type="EMBL" id="JAGDEL010000002">
    <property type="protein sequence ID" value="MBO1510627.1"/>
    <property type="molecule type" value="Genomic_DNA"/>
</dbReference>
<evidence type="ECO:0000259" key="6">
    <source>
        <dbReference type="PROSITE" id="PS50110"/>
    </source>
</evidence>
<dbReference type="Pfam" id="PF12833">
    <property type="entry name" value="HTH_18"/>
    <property type="match status" value="1"/>
</dbReference>
<evidence type="ECO:0000256" key="2">
    <source>
        <dbReference type="ARBA" id="ARBA00023125"/>
    </source>
</evidence>
<dbReference type="PROSITE" id="PS50110">
    <property type="entry name" value="RESPONSE_REGULATORY"/>
    <property type="match status" value="1"/>
</dbReference>
<dbReference type="CDD" id="cd17536">
    <property type="entry name" value="REC_YesN-like"/>
    <property type="match status" value="1"/>
</dbReference>
<dbReference type="InterPro" id="IPR009057">
    <property type="entry name" value="Homeodomain-like_sf"/>
</dbReference>
<sequence length="534" mass="62371">MYQLLIVDDEIYAARGIQAGVEWIELGISKVHIAYNIRQAKEVFAKHKIDVMICDIEMPEGNGLELLTWVREESPFTESIFLTCHADFEYAKKAIQLGSLDYMLKPARFDELQAVVEKAINKIKTAKEFDDYKETYEHYLQLWSLYEPLLIERFWMDLLSEKIAADPYEIREILEEKKIPYKESLQFLPILISIQRWHNELNPQDEKIMEFAIRDVAGSFLIKGDQQAQVIQIRKGILVAILPIEDQDITSLDLIKKDCQAYIDFCRQDLYCDLSCYIGELVAIHNMPTILDSLLRCESHNVSCINQVLLMSSRKNKEITIQLPDMSVWSDMLKKGCKKSLLVEIDSCLQKAKQSEGLDAEYLHKFKQNFLQMIYYVLKVKGMPAHNIFSENMAFQEVTRSVTYLHKWVQEIVIKTADYLEDKETNQSVVDKVKAYINEHINEDITRDDLANYVYLNPDYLSRLFKKETGISISDYLIEERMKIAKELLRKTEMTVKDIALEVGYSNFSHFSKTFKKSTNMNPKDFRQFKQVHA</sequence>
<feature type="modified residue" description="4-aspartylphosphate" evidence="4">
    <location>
        <position position="55"/>
    </location>
</feature>
<dbReference type="PROSITE" id="PS00041">
    <property type="entry name" value="HTH_ARAC_FAMILY_1"/>
    <property type="match status" value="1"/>
</dbReference>
<protein>
    <submittedName>
        <fullName evidence="7">Response regulator</fullName>
    </submittedName>
</protein>
<gene>
    <name evidence="7" type="ORF">I7822_02855</name>
</gene>
<feature type="domain" description="HTH araC/xylS-type" evidence="5">
    <location>
        <begin position="431"/>
        <end position="529"/>
    </location>
</feature>
<evidence type="ECO:0000313" key="7">
    <source>
        <dbReference type="EMBL" id="MBO1510627.1"/>
    </source>
</evidence>
<dbReference type="InterPro" id="IPR001789">
    <property type="entry name" value="Sig_transdc_resp-reg_receiver"/>
</dbReference>
<organism evidence="7 8">
    <name type="scientific">Metabacillus bambusae</name>
    <dbReference type="NCBI Taxonomy" id="2795218"/>
    <lineage>
        <taxon>Bacteria</taxon>
        <taxon>Bacillati</taxon>
        <taxon>Bacillota</taxon>
        <taxon>Bacilli</taxon>
        <taxon>Bacillales</taxon>
        <taxon>Bacillaceae</taxon>
        <taxon>Metabacillus</taxon>
    </lineage>
</organism>
<accession>A0ABS3MX77</accession>
<evidence type="ECO:0000256" key="3">
    <source>
        <dbReference type="ARBA" id="ARBA00023163"/>
    </source>
</evidence>
<keyword evidence="3" id="KW-0804">Transcription</keyword>
<dbReference type="SUPFAM" id="SSF46689">
    <property type="entry name" value="Homeodomain-like"/>
    <property type="match status" value="2"/>
</dbReference>
<dbReference type="PANTHER" id="PTHR43280">
    <property type="entry name" value="ARAC-FAMILY TRANSCRIPTIONAL REGULATOR"/>
    <property type="match status" value="1"/>
</dbReference>
<dbReference type="SUPFAM" id="SSF52172">
    <property type="entry name" value="CheY-like"/>
    <property type="match status" value="1"/>
</dbReference>
<feature type="domain" description="Response regulatory" evidence="6">
    <location>
        <begin position="3"/>
        <end position="120"/>
    </location>
</feature>
<dbReference type="InterPro" id="IPR011006">
    <property type="entry name" value="CheY-like_superfamily"/>
</dbReference>
<dbReference type="Pfam" id="PF00072">
    <property type="entry name" value="Response_reg"/>
    <property type="match status" value="1"/>
</dbReference>
<dbReference type="InterPro" id="IPR020449">
    <property type="entry name" value="Tscrpt_reg_AraC-type_HTH"/>
</dbReference>
<dbReference type="InterPro" id="IPR018062">
    <property type="entry name" value="HTH_AraC-typ_CS"/>
</dbReference>
<dbReference type="RefSeq" id="WP_207975279.1">
    <property type="nucleotide sequence ID" value="NZ_JAGDEL010000002.1"/>
</dbReference>
<evidence type="ECO:0000256" key="4">
    <source>
        <dbReference type="PROSITE-ProRule" id="PRU00169"/>
    </source>
</evidence>
<dbReference type="PRINTS" id="PR00032">
    <property type="entry name" value="HTHARAC"/>
</dbReference>
<dbReference type="Proteomes" id="UP000663981">
    <property type="component" value="Unassembled WGS sequence"/>
</dbReference>
<dbReference type="SMART" id="SM00448">
    <property type="entry name" value="REC"/>
    <property type="match status" value="1"/>
</dbReference>
<dbReference type="Gene3D" id="3.40.50.2300">
    <property type="match status" value="1"/>
</dbReference>
<dbReference type="InterPro" id="IPR018060">
    <property type="entry name" value="HTH_AraC"/>
</dbReference>
<keyword evidence="4" id="KW-0597">Phosphoprotein</keyword>
<evidence type="ECO:0000313" key="8">
    <source>
        <dbReference type="Proteomes" id="UP000663981"/>
    </source>
</evidence>
<name>A0ABS3MX77_9BACI</name>
<dbReference type="PANTHER" id="PTHR43280:SF10">
    <property type="entry name" value="REGULATORY PROTEIN POCR"/>
    <property type="match status" value="1"/>
</dbReference>
<keyword evidence="1" id="KW-0805">Transcription regulation</keyword>